<dbReference type="RefSeq" id="WP_238227961.1">
    <property type="nucleotide sequence ID" value="NZ_BPQD01000039.1"/>
</dbReference>
<reference evidence="2" key="1">
    <citation type="journal article" date="2019" name="Int. J. Syst. Evol. Microbiol.">
        <title>The Global Catalogue of Microorganisms (GCM) 10K type strain sequencing project: providing services to taxonomists for standard genome sequencing and annotation.</title>
        <authorList>
            <consortium name="The Broad Institute Genomics Platform"/>
            <consortium name="The Broad Institute Genome Sequencing Center for Infectious Disease"/>
            <person name="Wu L."/>
            <person name="Ma J."/>
        </authorList>
    </citation>
    <scope>NUCLEOTIDE SEQUENCE [LARGE SCALE GENOMIC DNA]</scope>
    <source>
        <strain evidence="2">CECT 7069</strain>
    </source>
</reference>
<organism evidence="1 2">
    <name type="scientific">Methylobacterium adhaesivum</name>
    <dbReference type="NCBI Taxonomy" id="333297"/>
    <lineage>
        <taxon>Bacteria</taxon>
        <taxon>Pseudomonadati</taxon>
        <taxon>Pseudomonadota</taxon>
        <taxon>Alphaproteobacteria</taxon>
        <taxon>Hyphomicrobiales</taxon>
        <taxon>Methylobacteriaceae</taxon>
        <taxon>Methylobacterium</taxon>
    </lineage>
</organism>
<evidence type="ECO:0008006" key="3">
    <source>
        <dbReference type="Google" id="ProtNLM"/>
    </source>
</evidence>
<evidence type="ECO:0000313" key="1">
    <source>
        <dbReference type="EMBL" id="MDN3591418.1"/>
    </source>
</evidence>
<dbReference type="EMBL" id="JAUFPX010000009">
    <property type="protein sequence ID" value="MDN3591418.1"/>
    <property type="molecule type" value="Genomic_DNA"/>
</dbReference>
<name>A0ABT8BHP7_9HYPH</name>
<proteinExistence type="predicted"/>
<evidence type="ECO:0000313" key="2">
    <source>
        <dbReference type="Proteomes" id="UP001224644"/>
    </source>
</evidence>
<keyword evidence="2" id="KW-1185">Reference proteome</keyword>
<comment type="caution">
    <text evidence="1">The sequence shown here is derived from an EMBL/GenBank/DDBJ whole genome shotgun (WGS) entry which is preliminary data.</text>
</comment>
<sequence>MSRLTLAADGDDMQAALAASGVVGLWTYDIRADRVVLSGELAQELGLDPARTASGLPLEGLLDGIHCEDRARVENVLHAAIVGATPLDVAFRTARGGRTLSLRGRIECDGTGQPRHGRGIALDLTHEGGLDRPAQHAVNRMAEHAIALHGLVGHLHHPALARLLDGLMREIGHELARHLQGTTGERRH</sequence>
<gene>
    <name evidence="1" type="ORF">QWZ12_12440</name>
</gene>
<dbReference type="Proteomes" id="UP001224644">
    <property type="component" value="Unassembled WGS sequence"/>
</dbReference>
<dbReference type="Gene3D" id="3.30.450.20">
    <property type="entry name" value="PAS domain"/>
    <property type="match status" value="1"/>
</dbReference>
<accession>A0ABT8BHP7</accession>
<protein>
    <recommendedName>
        <fullName evidence="3">PAS domain-containing protein</fullName>
    </recommendedName>
</protein>